<dbReference type="PROSITE" id="PS00409">
    <property type="entry name" value="PROKAR_NTER_METHYL"/>
    <property type="match status" value="1"/>
</dbReference>
<name>A0ABT9SB48_9BURK</name>
<evidence type="ECO:0000256" key="1">
    <source>
        <dbReference type="SAM" id="Phobius"/>
    </source>
</evidence>
<protein>
    <submittedName>
        <fullName evidence="2">General secretion pathway protein J</fullName>
    </submittedName>
</protein>
<dbReference type="NCBIfam" id="TIGR02532">
    <property type="entry name" value="IV_pilin_GFxxxE"/>
    <property type="match status" value="1"/>
</dbReference>
<dbReference type="Pfam" id="PF07963">
    <property type="entry name" value="N_methyl"/>
    <property type="match status" value="1"/>
</dbReference>
<dbReference type="EMBL" id="JAUSRO010000008">
    <property type="protein sequence ID" value="MDP9900577.1"/>
    <property type="molecule type" value="Genomic_DNA"/>
</dbReference>
<comment type="caution">
    <text evidence="2">The sequence shown here is derived from an EMBL/GenBank/DDBJ whole genome shotgun (WGS) entry which is preliminary data.</text>
</comment>
<dbReference type="SUPFAM" id="SSF54523">
    <property type="entry name" value="Pili subunits"/>
    <property type="match status" value="1"/>
</dbReference>
<keyword evidence="1" id="KW-1133">Transmembrane helix</keyword>
<keyword evidence="3" id="KW-1185">Reference proteome</keyword>
<dbReference type="Proteomes" id="UP001226867">
    <property type="component" value="Unassembled WGS sequence"/>
</dbReference>
<reference evidence="2 3" key="1">
    <citation type="submission" date="2023-07" db="EMBL/GenBank/DDBJ databases">
        <title>Sorghum-associated microbial communities from plants grown in Nebraska, USA.</title>
        <authorList>
            <person name="Schachtman D."/>
        </authorList>
    </citation>
    <scope>NUCLEOTIDE SEQUENCE [LARGE SCALE GENOMIC DNA]</scope>
    <source>
        <strain evidence="2 3">DS1607</strain>
    </source>
</reference>
<sequence>MQPRQRAHGFTLIELMVAIAAMALLALMSWRGVDGMTRTQGQMRERGDAVLTLQTALSQWGTDLDAIAVLPSTQPIDWNGRAVRLTRTLTDGVQPLVEVVAWTVRNDAAGVPRWYRWASPTLRTRGDWQQAWERAASWAENGDTETQGTEVALMPLQGWQLQYFRNNLWQPATGADASGTTTSTVPDGVRVVLDLPQGNALAGEITRDWVKPNFAVTAPRQQ</sequence>
<proteinExistence type="predicted"/>
<keyword evidence="1" id="KW-0812">Transmembrane</keyword>
<dbReference type="InterPro" id="IPR045584">
    <property type="entry name" value="Pilin-like"/>
</dbReference>
<keyword evidence="1" id="KW-0472">Membrane</keyword>
<accession>A0ABT9SB48</accession>
<evidence type="ECO:0000313" key="2">
    <source>
        <dbReference type="EMBL" id="MDP9900577.1"/>
    </source>
</evidence>
<dbReference type="RefSeq" id="WP_307690383.1">
    <property type="nucleotide sequence ID" value="NZ_JAUSRO010000008.1"/>
</dbReference>
<evidence type="ECO:0000313" key="3">
    <source>
        <dbReference type="Proteomes" id="UP001226867"/>
    </source>
</evidence>
<feature type="transmembrane region" description="Helical" evidence="1">
    <location>
        <begin position="12"/>
        <end position="30"/>
    </location>
</feature>
<dbReference type="InterPro" id="IPR012902">
    <property type="entry name" value="N_methyl_site"/>
</dbReference>
<organism evidence="2 3">
    <name type="scientific">Variovorax ginsengisoli</name>
    <dbReference type="NCBI Taxonomy" id="363844"/>
    <lineage>
        <taxon>Bacteria</taxon>
        <taxon>Pseudomonadati</taxon>
        <taxon>Pseudomonadota</taxon>
        <taxon>Betaproteobacteria</taxon>
        <taxon>Burkholderiales</taxon>
        <taxon>Comamonadaceae</taxon>
        <taxon>Variovorax</taxon>
    </lineage>
</organism>
<gene>
    <name evidence="2" type="ORF">J2W36_002843</name>
</gene>